<dbReference type="Proteomes" id="UP000246073">
    <property type="component" value="Unassembled WGS sequence"/>
</dbReference>
<accession>A0A2P9HQY5</accession>
<evidence type="ECO:0008006" key="5">
    <source>
        <dbReference type="Google" id="ProtNLM"/>
    </source>
</evidence>
<gene>
    <name evidence="3" type="ORF">OHAE_2401</name>
</gene>
<feature type="transmembrane region" description="Helical" evidence="2">
    <location>
        <begin position="77"/>
        <end position="95"/>
    </location>
</feature>
<reference evidence="4" key="1">
    <citation type="submission" date="2017-12" db="EMBL/GenBank/DDBJ databases">
        <authorList>
            <person name="Diaz M."/>
        </authorList>
    </citation>
    <scope>NUCLEOTIDE SEQUENCE [LARGE SCALE GENOMIC DNA]</scope>
    <source>
        <strain evidence="4">FI11154</strain>
    </source>
</reference>
<keyword evidence="2" id="KW-0812">Transmembrane</keyword>
<evidence type="ECO:0000313" key="4">
    <source>
        <dbReference type="Proteomes" id="UP000246073"/>
    </source>
</evidence>
<sequence length="211" mass="22954">MMAKRSPAADHARAHKRASTSAGWRHAPAVEVEDAEFETVLPERRKPATPHVLPGFSLFRKQQRPAIATETASGPSVAYWVLVAFCATTAFWMAGGYTIMTGKSSDAVASVSPSLPLVSALKVTDITSNIAERAEGNVLNVGASIRNDSHETQPPPALIVSITYRDGQKRERLLEPVRTSIEPGRNIRFETMLPALRGTIEKVDIRMARPA</sequence>
<proteinExistence type="predicted"/>
<dbReference type="AlphaFoldDB" id="A0A2P9HQY5"/>
<evidence type="ECO:0000256" key="2">
    <source>
        <dbReference type="SAM" id="Phobius"/>
    </source>
</evidence>
<evidence type="ECO:0000313" key="3">
    <source>
        <dbReference type="EMBL" id="SPL66534.1"/>
    </source>
</evidence>
<dbReference type="RefSeq" id="WP_109369918.1">
    <property type="nucleotide sequence ID" value="NZ_OOFM01000005.1"/>
</dbReference>
<dbReference type="EMBL" id="OOFM01000005">
    <property type="protein sequence ID" value="SPL66534.1"/>
    <property type="molecule type" value="Genomic_DNA"/>
</dbReference>
<protein>
    <recommendedName>
        <fullName evidence="5">Transmembrane protein</fullName>
    </recommendedName>
</protein>
<evidence type="ECO:0000256" key="1">
    <source>
        <dbReference type="SAM" id="MobiDB-lite"/>
    </source>
</evidence>
<feature type="region of interest" description="Disordered" evidence="1">
    <location>
        <begin position="1"/>
        <end position="25"/>
    </location>
</feature>
<organism evidence="3 4">
    <name type="scientific">Ochrobactrum soli</name>
    <dbReference type="NCBI Taxonomy" id="2448455"/>
    <lineage>
        <taxon>Bacteria</taxon>
        <taxon>Pseudomonadati</taxon>
        <taxon>Pseudomonadota</taxon>
        <taxon>Alphaproteobacteria</taxon>
        <taxon>Hyphomicrobiales</taxon>
        <taxon>Brucellaceae</taxon>
        <taxon>Brucella/Ochrobactrum group</taxon>
        <taxon>Ochrobactrum</taxon>
    </lineage>
</organism>
<name>A0A2P9HQY5_9HYPH</name>
<keyword evidence="2" id="KW-1133">Transmembrane helix</keyword>
<keyword evidence="2" id="KW-0472">Membrane</keyword>